<evidence type="ECO:0000313" key="1">
    <source>
        <dbReference type="Proteomes" id="UP000887561"/>
    </source>
</evidence>
<organism evidence="1 2">
    <name type="scientific">Meloidogyne javanica</name>
    <name type="common">Root-knot nematode worm</name>
    <dbReference type="NCBI Taxonomy" id="6303"/>
    <lineage>
        <taxon>Eukaryota</taxon>
        <taxon>Metazoa</taxon>
        <taxon>Ecdysozoa</taxon>
        <taxon>Nematoda</taxon>
        <taxon>Chromadorea</taxon>
        <taxon>Rhabditida</taxon>
        <taxon>Tylenchina</taxon>
        <taxon>Tylenchomorpha</taxon>
        <taxon>Tylenchoidea</taxon>
        <taxon>Meloidogynidae</taxon>
        <taxon>Meloidogyninae</taxon>
        <taxon>Meloidogyne</taxon>
        <taxon>Meloidogyne incognita group</taxon>
    </lineage>
</organism>
<keyword evidence="1" id="KW-1185">Reference proteome</keyword>
<protein>
    <submittedName>
        <fullName evidence="2">Uncharacterized protein</fullName>
    </submittedName>
</protein>
<dbReference type="Proteomes" id="UP000887561">
    <property type="component" value="Unplaced"/>
</dbReference>
<evidence type="ECO:0000313" key="2">
    <source>
        <dbReference type="WBParaSite" id="scaffold17519_cov164.g18642"/>
    </source>
</evidence>
<reference evidence="2" key="1">
    <citation type="submission" date="2022-11" db="UniProtKB">
        <authorList>
            <consortium name="WormBaseParasite"/>
        </authorList>
    </citation>
    <scope>IDENTIFICATION</scope>
</reference>
<dbReference type="AlphaFoldDB" id="A0A915LRH1"/>
<accession>A0A915LRH1</accession>
<proteinExistence type="predicted"/>
<sequence>GEAIGIYTLLNPREKTNLTNNPAELNVFVKSNKIEVNIGDEILHFTSSKEQPVDKIEEIAVS</sequence>
<name>A0A915LRH1_MELJA</name>
<dbReference type="WBParaSite" id="scaffold17519_cov164.g18642">
    <property type="protein sequence ID" value="scaffold17519_cov164.g18642"/>
    <property type="gene ID" value="scaffold17519_cov164.g18642"/>
</dbReference>